<evidence type="ECO:0000256" key="2">
    <source>
        <dbReference type="ARBA" id="ARBA00022490"/>
    </source>
</evidence>
<feature type="region of interest" description="Disordered" evidence="6">
    <location>
        <begin position="27"/>
        <end position="46"/>
    </location>
</feature>
<dbReference type="EMBL" id="JAMKFB020000022">
    <property type="protein sequence ID" value="KAL0161768.1"/>
    <property type="molecule type" value="Genomic_DNA"/>
</dbReference>
<dbReference type="InterPro" id="IPR001315">
    <property type="entry name" value="CARD"/>
</dbReference>
<evidence type="ECO:0008006" key="11">
    <source>
        <dbReference type="Google" id="ProtNLM"/>
    </source>
</evidence>
<comment type="subcellular location">
    <subcellularLocation>
        <location evidence="1">Cytoplasm</location>
        <location evidence="1">Cytosol</location>
    </subcellularLocation>
</comment>
<dbReference type="PANTHER" id="PTHR46985:SF2">
    <property type="entry name" value="APOPTOSIS-ASSOCIATED SPECK-LIKE PROTEIN CONTAINING A CARD"/>
    <property type="match status" value="1"/>
</dbReference>
<keyword evidence="4" id="KW-0391">Immunity</keyword>
<dbReference type="PROSITE" id="PS51830">
    <property type="entry name" value="FIIND"/>
    <property type="match status" value="1"/>
</dbReference>
<feature type="domain" description="CARD" evidence="7">
    <location>
        <begin position="124"/>
        <end position="207"/>
    </location>
</feature>
<dbReference type="Pfam" id="PF00619">
    <property type="entry name" value="CARD"/>
    <property type="match status" value="1"/>
</dbReference>
<evidence type="ECO:0000256" key="5">
    <source>
        <dbReference type="ARBA" id="ARBA00023198"/>
    </source>
</evidence>
<feature type="domain" description="FIIND" evidence="8">
    <location>
        <begin position="1"/>
        <end position="119"/>
    </location>
</feature>
<keyword evidence="3" id="KW-0399">Innate immunity</keyword>
<protein>
    <recommendedName>
        <fullName evidence="11">CARD domain-containing protein</fullName>
    </recommendedName>
</protein>
<keyword evidence="5" id="KW-0395">Inflammatory response</keyword>
<organism evidence="9 10">
    <name type="scientific">Cirrhinus mrigala</name>
    <name type="common">Mrigala</name>
    <dbReference type="NCBI Taxonomy" id="683832"/>
    <lineage>
        <taxon>Eukaryota</taxon>
        <taxon>Metazoa</taxon>
        <taxon>Chordata</taxon>
        <taxon>Craniata</taxon>
        <taxon>Vertebrata</taxon>
        <taxon>Euteleostomi</taxon>
        <taxon>Actinopterygii</taxon>
        <taxon>Neopterygii</taxon>
        <taxon>Teleostei</taxon>
        <taxon>Ostariophysi</taxon>
        <taxon>Cypriniformes</taxon>
        <taxon>Cyprinidae</taxon>
        <taxon>Labeoninae</taxon>
        <taxon>Labeonini</taxon>
        <taxon>Cirrhinus</taxon>
    </lineage>
</organism>
<dbReference type="AlphaFoldDB" id="A0ABD0NIE1"/>
<dbReference type="InterPro" id="IPR025307">
    <property type="entry name" value="FIIND_dom"/>
</dbReference>
<gene>
    <name evidence="9" type="ORF">M9458_045493</name>
</gene>
<dbReference type="GO" id="GO:0045087">
    <property type="term" value="P:innate immune response"/>
    <property type="evidence" value="ECO:0007669"/>
    <property type="project" value="UniProtKB-KW"/>
</dbReference>
<dbReference type="PANTHER" id="PTHR46985">
    <property type="entry name" value="NACHT, LRR AND PYD DOMAINS-CONTAINING PROTEIN 1"/>
    <property type="match status" value="1"/>
</dbReference>
<dbReference type="InterPro" id="IPR011029">
    <property type="entry name" value="DEATH-like_dom_sf"/>
</dbReference>
<dbReference type="GO" id="GO:0006954">
    <property type="term" value="P:inflammatory response"/>
    <property type="evidence" value="ECO:0007669"/>
    <property type="project" value="UniProtKB-KW"/>
</dbReference>
<dbReference type="Pfam" id="PF23679">
    <property type="entry name" value="UPA-FIIND"/>
    <property type="match status" value="1"/>
</dbReference>
<comment type="caution">
    <text evidence="9">The sequence shown here is derived from an EMBL/GenBank/DDBJ whole genome shotgun (WGS) entry which is preliminary data.</text>
</comment>
<evidence type="ECO:0000313" key="9">
    <source>
        <dbReference type="EMBL" id="KAL0161768.1"/>
    </source>
</evidence>
<evidence type="ECO:0000256" key="6">
    <source>
        <dbReference type="SAM" id="MobiDB-lite"/>
    </source>
</evidence>
<dbReference type="Proteomes" id="UP001529510">
    <property type="component" value="Unassembled WGS sequence"/>
</dbReference>
<keyword evidence="10" id="KW-1185">Reference proteome</keyword>
<dbReference type="GO" id="GO:0005829">
    <property type="term" value="C:cytosol"/>
    <property type="evidence" value="ECO:0007669"/>
    <property type="project" value="UniProtKB-SubCell"/>
</dbReference>
<proteinExistence type="predicted"/>
<dbReference type="PROSITE" id="PS50209">
    <property type="entry name" value="CARD"/>
    <property type="match status" value="1"/>
</dbReference>
<dbReference type="Gene3D" id="1.10.533.10">
    <property type="entry name" value="Death Domain, Fas"/>
    <property type="match status" value="1"/>
</dbReference>
<evidence type="ECO:0000313" key="10">
    <source>
        <dbReference type="Proteomes" id="UP001529510"/>
    </source>
</evidence>
<dbReference type="SUPFAM" id="SSF47986">
    <property type="entry name" value="DEATH domain"/>
    <property type="match status" value="1"/>
</dbReference>
<reference evidence="9 10" key="1">
    <citation type="submission" date="2024-05" db="EMBL/GenBank/DDBJ databases">
        <title>Genome sequencing and assembly of Indian major carp, Cirrhinus mrigala (Hamilton, 1822).</title>
        <authorList>
            <person name="Mohindra V."/>
            <person name="Chowdhury L.M."/>
            <person name="Lal K."/>
            <person name="Jena J.K."/>
        </authorList>
    </citation>
    <scope>NUCLEOTIDE SEQUENCE [LARGE SCALE GENOMIC DNA]</scope>
    <source>
        <strain evidence="9">CM1030</strain>
        <tissue evidence="9">Blood</tissue>
    </source>
</reference>
<evidence type="ECO:0000256" key="3">
    <source>
        <dbReference type="ARBA" id="ARBA00022588"/>
    </source>
</evidence>
<evidence type="ECO:0000256" key="1">
    <source>
        <dbReference type="ARBA" id="ARBA00004514"/>
    </source>
</evidence>
<evidence type="ECO:0000256" key="4">
    <source>
        <dbReference type="ARBA" id="ARBA00022859"/>
    </source>
</evidence>
<keyword evidence="2" id="KW-0963">Cytoplasm</keyword>
<evidence type="ECO:0000259" key="8">
    <source>
        <dbReference type="PROSITE" id="PS51830"/>
    </source>
</evidence>
<accession>A0ABD0NIE1</accession>
<sequence length="207" mass="24491">MRPKAPLTLHVYFFPVDDCVKEKVEKKEESNSNYSIMHPRPDRPLRMKTPHILDVPGASVHPQEGITLRRETDPNFFKIKTRLENNLQMTLIRAEDKKIVWSAIIEKDEFDQNYPQRDEPRLKSDTDKARYFDDHWPELIQRVKNVPIIADKLLQQQLIHEEQYSQIKESLTSQDGMRKICDIIRVKDDAAKAELISILQEKNLYHF</sequence>
<name>A0ABD0NIE1_CIRMR</name>
<evidence type="ECO:0000259" key="7">
    <source>
        <dbReference type="PROSITE" id="PS50209"/>
    </source>
</evidence>
<dbReference type="InterPro" id="IPR051249">
    <property type="entry name" value="NLRP_Inflammasome"/>
</dbReference>